<accession>A0A225DD63</accession>
<evidence type="ECO:0000313" key="2">
    <source>
        <dbReference type="Proteomes" id="UP000214646"/>
    </source>
</evidence>
<protein>
    <submittedName>
        <fullName evidence="1">Uncharacterized protein</fullName>
    </submittedName>
</protein>
<evidence type="ECO:0000313" key="1">
    <source>
        <dbReference type="EMBL" id="OWK37574.1"/>
    </source>
</evidence>
<organism evidence="1 2">
    <name type="scientific">Fimbriiglobus ruber</name>
    <dbReference type="NCBI Taxonomy" id="1908690"/>
    <lineage>
        <taxon>Bacteria</taxon>
        <taxon>Pseudomonadati</taxon>
        <taxon>Planctomycetota</taxon>
        <taxon>Planctomycetia</taxon>
        <taxon>Gemmatales</taxon>
        <taxon>Gemmataceae</taxon>
        <taxon>Fimbriiglobus</taxon>
    </lineage>
</organism>
<sequence length="63" mass="6958">MLYVIGRQEAYDFDLSRELSEFAGRSTDLGLDLNTTLLPASTPEELGAFFDPLRGPAIRIPAE</sequence>
<reference evidence="2" key="1">
    <citation type="submission" date="2017-06" db="EMBL/GenBank/DDBJ databases">
        <title>Genome analysis of Fimbriiglobus ruber SP5, the first member of the order Planctomycetales with confirmed chitinolytic capability.</title>
        <authorList>
            <person name="Ravin N.V."/>
            <person name="Rakitin A.L."/>
            <person name="Ivanova A.A."/>
            <person name="Beletsky A.V."/>
            <person name="Kulichevskaya I.S."/>
            <person name="Mardanov A.V."/>
            <person name="Dedysh S.N."/>
        </authorList>
    </citation>
    <scope>NUCLEOTIDE SEQUENCE [LARGE SCALE GENOMIC DNA]</scope>
    <source>
        <strain evidence="2">SP5</strain>
    </source>
</reference>
<gene>
    <name evidence="1" type="ORF">FRUB_06694</name>
</gene>
<proteinExistence type="predicted"/>
<dbReference type="Proteomes" id="UP000214646">
    <property type="component" value="Unassembled WGS sequence"/>
</dbReference>
<dbReference type="EMBL" id="NIDE01000014">
    <property type="protein sequence ID" value="OWK37574.1"/>
    <property type="molecule type" value="Genomic_DNA"/>
</dbReference>
<dbReference type="AlphaFoldDB" id="A0A225DD63"/>
<name>A0A225DD63_9BACT</name>
<comment type="caution">
    <text evidence="1">The sequence shown here is derived from an EMBL/GenBank/DDBJ whole genome shotgun (WGS) entry which is preliminary data.</text>
</comment>
<keyword evidence="2" id="KW-1185">Reference proteome</keyword>